<protein>
    <submittedName>
        <fullName evidence="3">DUF2892 domain-containing protein</fullName>
    </submittedName>
</protein>
<dbReference type="OrthoDB" id="134799at2157"/>
<sequence length="91" mass="10032">MDLKEMLFKENVGGLDLYVRALLGSLAISALALGIMRQSKLKWLLALVGFTGIFTSLTRHCTPYTLLGISTAKKDVNRCHSPDTADQEEAY</sequence>
<accession>A0A4E0Q2L9</accession>
<feature type="transmembrane region" description="Helical" evidence="1">
    <location>
        <begin position="43"/>
        <end position="60"/>
    </location>
</feature>
<evidence type="ECO:0000313" key="4">
    <source>
        <dbReference type="Proteomes" id="UP000297295"/>
    </source>
</evidence>
<evidence type="ECO:0000256" key="1">
    <source>
        <dbReference type="SAM" id="Phobius"/>
    </source>
</evidence>
<feature type="transmembrane region" description="Helical" evidence="1">
    <location>
        <begin position="17"/>
        <end position="36"/>
    </location>
</feature>
<organism evidence="3 4">
    <name type="scientific">Methanolobus halotolerans</name>
    <dbReference type="NCBI Taxonomy" id="2052935"/>
    <lineage>
        <taxon>Archaea</taxon>
        <taxon>Methanobacteriati</taxon>
        <taxon>Methanobacteriota</taxon>
        <taxon>Stenosarchaea group</taxon>
        <taxon>Methanomicrobia</taxon>
        <taxon>Methanosarcinales</taxon>
        <taxon>Methanosarcinaceae</taxon>
        <taxon>Methanolobus</taxon>
    </lineage>
</organism>
<proteinExistence type="predicted"/>
<evidence type="ECO:0000313" key="3">
    <source>
        <dbReference type="EMBL" id="TGC11459.1"/>
    </source>
</evidence>
<reference evidence="3 4" key="1">
    <citation type="submission" date="2017-11" db="EMBL/GenBank/DDBJ databases">
        <title>Isolation and Characterization of Methanogenic Archaea from Saline Meromictic Lake at Siberia.</title>
        <authorList>
            <person name="Shen Y."/>
            <person name="Huang H.-H."/>
            <person name="Lai M.-C."/>
            <person name="Chen S.-C."/>
        </authorList>
    </citation>
    <scope>NUCLEOTIDE SEQUENCE [LARGE SCALE GENOMIC DNA]</scope>
    <source>
        <strain evidence="3 4">SY-01</strain>
    </source>
</reference>
<name>A0A4E0Q2L9_9EURY</name>
<keyword evidence="4" id="KW-1185">Reference proteome</keyword>
<dbReference type="Gene3D" id="6.10.140.1340">
    <property type="match status" value="1"/>
</dbReference>
<keyword evidence="1" id="KW-0472">Membrane</keyword>
<feature type="domain" description="Inner membrane protein YgaP-like transmembrane" evidence="2">
    <location>
        <begin position="9"/>
        <end position="74"/>
    </location>
</feature>
<dbReference type="RefSeq" id="WP_135388033.1">
    <property type="nucleotide sequence ID" value="NZ_PGGK01000001.1"/>
</dbReference>
<gene>
    <name evidence="3" type="ORF">CUN85_00875</name>
</gene>
<dbReference type="AlphaFoldDB" id="A0A4E0Q2L9"/>
<dbReference type="Pfam" id="PF11127">
    <property type="entry name" value="YgaP-like_TM"/>
    <property type="match status" value="1"/>
</dbReference>
<evidence type="ECO:0000259" key="2">
    <source>
        <dbReference type="Pfam" id="PF11127"/>
    </source>
</evidence>
<comment type="caution">
    <text evidence="3">The sequence shown here is derived from an EMBL/GenBank/DDBJ whole genome shotgun (WGS) entry which is preliminary data.</text>
</comment>
<dbReference type="EMBL" id="PGGK01000001">
    <property type="protein sequence ID" value="TGC11459.1"/>
    <property type="molecule type" value="Genomic_DNA"/>
</dbReference>
<keyword evidence="1" id="KW-0812">Transmembrane</keyword>
<keyword evidence="1" id="KW-1133">Transmembrane helix</keyword>
<dbReference type="InterPro" id="IPR021309">
    <property type="entry name" value="YgaP-like_TM"/>
</dbReference>
<dbReference type="Proteomes" id="UP000297295">
    <property type="component" value="Unassembled WGS sequence"/>
</dbReference>